<dbReference type="AlphaFoldDB" id="A0A7S8C9X8"/>
<dbReference type="KEGG" id="mcui:G8O30_03615"/>
<proteinExistence type="predicted"/>
<dbReference type="InterPro" id="IPR055170">
    <property type="entry name" value="GFO_IDH_MocA-like_dom"/>
</dbReference>
<organism evidence="3 4">
    <name type="scientific">Mangrovibacillus cuniculi</name>
    <dbReference type="NCBI Taxonomy" id="2593652"/>
    <lineage>
        <taxon>Bacteria</taxon>
        <taxon>Bacillati</taxon>
        <taxon>Bacillota</taxon>
        <taxon>Bacilli</taxon>
        <taxon>Bacillales</taxon>
        <taxon>Bacillaceae</taxon>
        <taxon>Mangrovibacillus</taxon>
    </lineage>
</organism>
<dbReference type="Pfam" id="PF22725">
    <property type="entry name" value="GFO_IDH_MocA_C3"/>
    <property type="match status" value="1"/>
</dbReference>
<dbReference type="Pfam" id="PF01408">
    <property type="entry name" value="GFO_IDH_MocA"/>
    <property type="match status" value="1"/>
</dbReference>
<dbReference type="PANTHER" id="PTHR43054:SF1">
    <property type="entry name" value="SCYLLO-INOSITOL 2-DEHYDROGENASE (NADP(+)) IOLU"/>
    <property type="match status" value="1"/>
</dbReference>
<dbReference type="RefSeq" id="WP_239673629.1">
    <property type="nucleotide sequence ID" value="NZ_CP049742.1"/>
</dbReference>
<evidence type="ECO:0000313" key="4">
    <source>
        <dbReference type="Proteomes" id="UP000593626"/>
    </source>
</evidence>
<dbReference type="InterPro" id="IPR000683">
    <property type="entry name" value="Gfo/Idh/MocA-like_OxRdtase_N"/>
</dbReference>
<dbReference type="InterPro" id="IPR036291">
    <property type="entry name" value="NAD(P)-bd_dom_sf"/>
</dbReference>
<dbReference type="EMBL" id="CP049742">
    <property type="protein sequence ID" value="QPC46109.1"/>
    <property type="molecule type" value="Genomic_DNA"/>
</dbReference>
<dbReference type="SUPFAM" id="SSF55347">
    <property type="entry name" value="Glyceraldehyde-3-phosphate dehydrogenase-like, C-terminal domain"/>
    <property type="match status" value="1"/>
</dbReference>
<evidence type="ECO:0000259" key="2">
    <source>
        <dbReference type="Pfam" id="PF22725"/>
    </source>
</evidence>
<dbReference type="Gene3D" id="3.40.50.720">
    <property type="entry name" value="NAD(P)-binding Rossmann-like Domain"/>
    <property type="match status" value="1"/>
</dbReference>
<feature type="domain" description="Gfo/Idh/MocA-like oxidoreductase N-terminal" evidence="1">
    <location>
        <begin position="2"/>
        <end position="119"/>
    </location>
</feature>
<dbReference type="Proteomes" id="UP000593626">
    <property type="component" value="Chromosome"/>
</dbReference>
<dbReference type="GO" id="GO:0000166">
    <property type="term" value="F:nucleotide binding"/>
    <property type="evidence" value="ECO:0007669"/>
    <property type="project" value="InterPro"/>
</dbReference>
<protein>
    <submittedName>
        <fullName evidence="3">Gfo/Idh/MocA family oxidoreductase</fullName>
    </submittedName>
</protein>
<evidence type="ECO:0000259" key="1">
    <source>
        <dbReference type="Pfam" id="PF01408"/>
    </source>
</evidence>
<dbReference type="SUPFAM" id="SSF51735">
    <property type="entry name" value="NAD(P)-binding Rossmann-fold domains"/>
    <property type="match status" value="1"/>
</dbReference>
<feature type="domain" description="GFO/IDH/MocA-like oxidoreductase" evidence="2">
    <location>
        <begin position="138"/>
        <end position="247"/>
    </location>
</feature>
<evidence type="ECO:0000313" key="3">
    <source>
        <dbReference type="EMBL" id="QPC46109.1"/>
    </source>
</evidence>
<reference evidence="3 4" key="1">
    <citation type="submission" date="2019-07" db="EMBL/GenBank/DDBJ databases">
        <title>Genome sequence of 2 isolates from Red Sea Mangroves.</title>
        <authorList>
            <person name="Sefrji F."/>
            <person name="Michoud G."/>
            <person name="Merlino G."/>
            <person name="Daffonchio D."/>
        </authorList>
    </citation>
    <scope>NUCLEOTIDE SEQUENCE [LARGE SCALE GENOMIC DNA]</scope>
    <source>
        <strain evidence="3 4">R1DC41</strain>
    </source>
</reference>
<name>A0A7S8C9X8_9BACI</name>
<keyword evidence="4" id="KW-1185">Reference proteome</keyword>
<dbReference type="PANTHER" id="PTHR43054">
    <property type="match status" value="1"/>
</dbReference>
<gene>
    <name evidence="3" type="ORF">G8O30_03615</name>
</gene>
<dbReference type="Gene3D" id="3.30.360.10">
    <property type="entry name" value="Dihydrodipicolinate Reductase, domain 2"/>
    <property type="match status" value="1"/>
</dbReference>
<sequence>MIRFGIIGTNWITESLIEAASQLDNFALTAVYSRKKETAETFAAKHNAEHTFTDIHEFAASDAFDAVYIASPNSLHAEQAIICIQHGKHVLCEKPIASNEKEVTRMIAEAKKHNVVLMEALKSLHMPNFLAIKENLHKIGKVRRYFASYCQYSSRYDKYKNGEVLNAFRPEFSNGSIMDIGIYCVAPAIALFGEPSNVSASSYLLDSGVDGKGSMILQYDEMDAVLMYSKITNSYVPSEIQGENGSILIDKISTPENVMIQYKDGTKEDITVSQSDKNMVYEVEKFITFIQESMPPTEYYEYSLSTIKVLDKARNLVGLRYPADQL</sequence>
<accession>A0A7S8C9X8</accession>